<evidence type="ECO:0000313" key="3">
    <source>
        <dbReference type="EMBL" id="KAF2106975.1"/>
    </source>
</evidence>
<name>A0A6A5YIV2_9PLEO</name>
<dbReference type="Proteomes" id="UP000799770">
    <property type="component" value="Unassembled WGS sequence"/>
</dbReference>
<feature type="domain" description="F-box" evidence="2">
    <location>
        <begin position="52"/>
        <end position="98"/>
    </location>
</feature>
<dbReference type="OrthoDB" id="3695298at2759"/>
<gene>
    <name evidence="3" type="ORF">BDV96DRAFT_607010</name>
</gene>
<dbReference type="Pfam" id="PF00646">
    <property type="entry name" value="F-box"/>
    <property type="match status" value="1"/>
</dbReference>
<organism evidence="3 4">
    <name type="scientific">Lophiotrema nucula</name>
    <dbReference type="NCBI Taxonomy" id="690887"/>
    <lineage>
        <taxon>Eukaryota</taxon>
        <taxon>Fungi</taxon>
        <taxon>Dikarya</taxon>
        <taxon>Ascomycota</taxon>
        <taxon>Pezizomycotina</taxon>
        <taxon>Dothideomycetes</taxon>
        <taxon>Pleosporomycetidae</taxon>
        <taxon>Pleosporales</taxon>
        <taxon>Lophiotremataceae</taxon>
        <taxon>Lophiotrema</taxon>
    </lineage>
</organism>
<dbReference type="InterPro" id="IPR001810">
    <property type="entry name" value="F-box_dom"/>
</dbReference>
<keyword evidence="4" id="KW-1185">Reference proteome</keyword>
<evidence type="ECO:0000313" key="4">
    <source>
        <dbReference type="Proteomes" id="UP000799770"/>
    </source>
</evidence>
<feature type="region of interest" description="Disordered" evidence="1">
    <location>
        <begin position="1"/>
        <end position="52"/>
    </location>
</feature>
<proteinExistence type="predicted"/>
<dbReference type="EMBL" id="ML977358">
    <property type="protein sequence ID" value="KAF2106975.1"/>
    <property type="molecule type" value="Genomic_DNA"/>
</dbReference>
<protein>
    <recommendedName>
        <fullName evidence="2">F-box domain-containing protein</fullName>
    </recommendedName>
</protein>
<dbReference type="PROSITE" id="PS50181">
    <property type="entry name" value="FBOX"/>
    <property type="match status" value="1"/>
</dbReference>
<sequence>MPSPRKRRVVDDSSSSDTDAEPTVSQRRIVSPRKRQRIALDEDDEVDTAPPKKPLTFLPDEILFTVLENVAIPDLLDLRRLNKAFREEIDTRILYHHIQRTEFIGYLGCSDYPLFENLSPKEHQDFAFVRARFDRLEEVESGQAKWDAESALFRIEPQWFTALEAIGGRAEPDDPYWEHAVECLWNFFKEETALQERIKHYEGWKFTFGHVEDCMIDLRRQRYRAALDPNDKRDLGLRWRMDNLPQLYGKETWSRVACAFSDIEEEEQRAGQVIMLLRKEAAMSRRQHNQLRSIAEARKHMHKETEHLDTLFKKWQENLLGLPSLSLERLKDTAVESLDSVDPNPVTWSAQTLAKVQDSLKRWDGQRNVIKQMTSFLDATNAVAELPEDAFNGDGLSDDD</sequence>
<evidence type="ECO:0000259" key="2">
    <source>
        <dbReference type="PROSITE" id="PS50181"/>
    </source>
</evidence>
<dbReference type="SUPFAM" id="SSF81383">
    <property type="entry name" value="F-box domain"/>
    <property type="match status" value="1"/>
</dbReference>
<dbReference type="InterPro" id="IPR036047">
    <property type="entry name" value="F-box-like_dom_sf"/>
</dbReference>
<dbReference type="AlphaFoldDB" id="A0A6A5YIV2"/>
<accession>A0A6A5YIV2</accession>
<reference evidence="3" key="1">
    <citation type="journal article" date="2020" name="Stud. Mycol.">
        <title>101 Dothideomycetes genomes: a test case for predicting lifestyles and emergence of pathogens.</title>
        <authorList>
            <person name="Haridas S."/>
            <person name="Albert R."/>
            <person name="Binder M."/>
            <person name="Bloem J."/>
            <person name="Labutti K."/>
            <person name="Salamov A."/>
            <person name="Andreopoulos B."/>
            <person name="Baker S."/>
            <person name="Barry K."/>
            <person name="Bills G."/>
            <person name="Bluhm B."/>
            <person name="Cannon C."/>
            <person name="Castanera R."/>
            <person name="Culley D."/>
            <person name="Daum C."/>
            <person name="Ezra D."/>
            <person name="Gonzalez J."/>
            <person name="Henrissat B."/>
            <person name="Kuo A."/>
            <person name="Liang C."/>
            <person name="Lipzen A."/>
            <person name="Lutzoni F."/>
            <person name="Magnuson J."/>
            <person name="Mondo S."/>
            <person name="Nolan M."/>
            <person name="Ohm R."/>
            <person name="Pangilinan J."/>
            <person name="Park H.-J."/>
            <person name="Ramirez L."/>
            <person name="Alfaro M."/>
            <person name="Sun H."/>
            <person name="Tritt A."/>
            <person name="Yoshinaga Y."/>
            <person name="Zwiers L.-H."/>
            <person name="Turgeon B."/>
            <person name="Goodwin S."/>
            <person name="Spatafora J."/>
            <person name="Crous P."/>
            <person name="Grigoriev I."/>
        </authorList>
    </citation>
    <scope>NUCLEOTIDE SEQUENCE</scope>
    <source>
        <strain evidence="3">CBS 627.86</strain>
    </source>
</reference>
<evidence type="ECO:0000256" key="1">
    <source>
        <dbReference type="SAM" id="MobiDB-lite"/>
    </source>
</evidence>